<keyword evidence="2" id="KW-1185">Reference proteome</keyword>
<dbReference type="RefSeq" id="XP_043160817.1">
    <property type="nucleotide sequence ID" value="XM_043304882.1"/>
</dbReference>
<dbReference type="PANTHER" id="PTHR46082">
    <property type="entry name" value="ATP/GTP-BINDING PROTEIN-RELATED"/>
    <property type="match status" value="1"/>
</dbReference>
<dbReference type="InterPro" id="IPR053137">
    <property type="entry name" value="NLR-like"/>
</dbReference>
<evidence type="ECO:0000313" key="2">
    <source>
        <dbReference type="Proteomes" id="UP001043456"/>
    </source>
</evidence>
<proteinExistence type="predicted"/>
<accession>A0A9P3EVT6</accession>
<name>A0A9P3EVT6_9EURO</name>
<dbReference type="Proteomes" id="UP001043456">
    <property type="component" value="Unassembled WGS sequence"/>
</dbReference>
<dbReference type="Gene3D" id="1.25.40.10">
    <property type="entry name" value="Tetratricopeptide repeat domain"/>
    <property type="match status" value="1"/>
</dbReference>
<sequence>MHPVVQDTGLQVANADKNVNSHQLDELTMVCVGYTVPSSSGRNYYELSQRLIPHENYICHGDGQAIVLRYGENSMVYAGLYDEQGKLKEAEEMCQRAMSGKQNAVGPGHTSTLDTVNNLGSLYADPGKLKEAEEMYQRALAGGENL</sequence>
<dbReference type="PROSITE" id="PS50293">
    <property type="entry name" value="TPR_REGION"/>
    <property type="match status" value="1"/>
</dbReference>
<dbReference type="SUPFAM" id="SSF48452">
    <property type="entry name" value="TPR-like"/>
    <property type="match status" value="1"/>
</dbReference>
<dbReference type="PANTHER" id="PTHR46082:SF6">
    <property type="entry name" value="AAA+ ATPASE DOMAIN-CONTAINING PROTEIN-RELATED"/>
    <property type="match status" value="1"/>
</dbReference>
<dbReference type="Pfam" id="PF13424">
    <property type="entry name" value="TPR_12"/>
    <property type="match status" value="1"/>
</dbReference>
<dbReference type="AlphaFoldDB" id="A0A9P3EVT6"/>
<dbReference type="OrthoDB" id="1658288at2759"/>
<organism evidence="1 2">
    <name type="scientific">Aspergillus pseudoviridinutans</name>
    <dbReference type="NCBI Taxonomy" id="1517512"/>
    <lineage>
        <taxon>Eukaryota</taxon>
        <taxon>Fungi</taxon>
        <taxon>Dikarya</taxon>
        <taxon>Ascomycota</taxon>
        <taxon>Pezizomycotina</taxon>
        <taxon>Eurotiomycetes</taxon>
        <taxon>Eurotiomycetidae</taxon>
        <taxon>Eurotiales</taxon>
        <taxon>Aspergillaceae</taxon>
        <taxon>Aspergillus</taxon>
        <taxon>Aspergillus subgen. Fumigati</taxon>
    </lineage>
</organism>
<comment type="caution">
    <text evidence="1">The sequence shown here is derived from an EMBL/GenBank/DDBJ whole genome shotgun (WGS) entry which is preliminary data.</text>
</comment>
<dbReference type="EMBL" id="BHVY01000006">
    <property type="protein sequence ID" value="GIJ90071.1"/>
    <property type="molecule type" value="Genomic_DNA"/>
</dbReference>
<protein>
    <recommendedName>
        <fullName evidence="3">Kinesin light chain</fullName>
    </recommendedName>
</protein>
<gene>
    <name evidence="1" type="ORF">Asppvi_009020</name>
</gene>
<dbReference type="GeneID" id="67007630"/>
<evidence type="ECO:0000313" key="1">
    <source>
        <dbReference type="EMBL" id="GIJ90071.1"/>
    </source>
</evidence>
<evidence type="ECO:0008006" key="3">
    <source>
        <dbReference type="Google" id="ProtNLM"/>
    </source>
</evidence>
<reference evidence="1 2" key="1">
    <citation type="submission" date="2018-10" db="EMBL/GenBank/DDBJ databases">
        <title>Pan-genome distribution and transcriptional activeness of fungal secondary metabolism genes in Aspergillus section Fumigati.</title>
        <authorList>
            <person name="Takahashi H."/>
            <person name="Umemura M."/>
            <person name="Ninomiya A."/>
            <person name="Kusuya Y."/>
            <person name="Urayama S."/>
            <person name="Shimizu M."/>
            <person name="Watanabe A."/>
            <person name="Kamei K."/>
            <person name="Yaguchi T."/>
            <person name="Hagiwara D."/>
        </authorList>
    </citation>
    <scope>NUCLEOTIDE SEQUENCE [LARGE SCALE GENOMIC DNA]</scope>
    <source>
        <strain evidence="1 2">IFM 55266</strain>
    </source>
</reference>
<dbReference type="InterPro" id="IPR011990">
    <property type="entry name" value="TPR-like_helical_dom_sf"/>
</dbReference>